<proteinExistence type="predicted"/>
<accession>A0A8S9L1Z2</accession>
<protein>
    <submittedName>
        <fullName evidence="2">Uncharacterized protein</fullName>
    </submittedName>
</protein>
<comment type="caution">
    <text evidence="2">The sequence shown here is derived from an EMBL/GenBank/DDBJ whole genome shotgun (WGS) entry which is preliminary data.</text>
</comment>
<gene>
    <name evidence="2" type="ORF">F2Q68_00009292</name>
</gene>
<name>A0A8S9L1Z2_BRACR</name>
<evidence type="ECO:0000313" key="3">
    <source>
        <dbReference type="Proteomes" id="UP000712281"/>
    </source>
</evidence>
<reference evidence="2" key="1">
    <citation type="submission" date="2019-12" db="EMBL/GenBank/DDBJ databases">
        <title>Genome sequencing and annotation of Brassica cretica.</title>
        <authorList>
            <person name="Studholme D.J."/>
            <person name="Sarris P.F."/>
        </authorList>
    </citation>
    <scope>NUCLEOTIDE SEQUENCE</scope>
    <source>
        <strain evidence="2">PFS-001/15</strain>
        <tissue evidence="2">Leaf</tissue>
    </source>
</reference>
<organism evidence="2 3">
    <name type="scientific">Brassica cretica</name>
    <name type="common">Mustard</name>
    <dbReference type="NCBI Taxonomy" id="69181"/>
    <lineage>
        <taxon>Eukaryota</taxon>
        <taxon>Viridiplantae</taxon>
        <taxon>Streptophyta</taxon>
        <taxon>Embryophyta</taxon>
        <taxon>Tracheophyta</taxon>
        <taxon>Spermatophyta</taxon>
        <taxon>Magnoliopsida</taxon>
        <taxon>eudicotyledons</taxon>
        <taxon>Gunneridae</taxon>
        <taxon>Pentapetalae</taxon>
        <taxon>rosids</taxon>
        <taxon>malvids</taxon>
        <taxon>Brassicales</taxon>
        <taxon>Brassicaceae</taxon>
        <taxon>Brassiceae</taxon>
        <taxon>Brassica</taxon>
    </lineage>
</organism>
<evidence type="ECO:0000313" key="2">
    <source>
        <dbReference type="EMBL" id="KAF2599496.1"/>
    </source>
</evidence>
<dbReference type="EMBL" id="QGKW02000717">
    <property type="protein sequence ID" value="KAF2599496.1"/>
    <property type="molecule type" value="Genomic_DNA"/>
</dbReference>
<dbReference type="Proteomes" id="UP000712281">
    <property type="component" value="Unassembled WGS sequence"/>
</dbReference>
<sequence length="171" mass="19151">MLSHTQEVLVLCSAARVYDCVVCSKLSSMASCGQYVRRFTSIIFFTAFVLAIPSSGQPNTWFCLEDSLLDLSPLTPEGALHFGFWLLVLKGHLRRGCARESFTPRCLHLVTGGSERLFDLGCGSKRRWRYIQADLGGICKALCSLLRRRQGNSRHPRQQGEPHILESYVDG</sequence>
<dbReference type="AlphaFoldDB" id="A0A8S9L1Z2"/>
<feature type="region of interest" description="Disordered" evidence="1">
    <location>
        <begin position="152"/>
        <end position="171"/>
    </location>
</feature>
<evidence type="ECO:0000256" key="1">
    <source>
        <dbReference type="SAM" id="MobiDB-lite"/>
    </source>
</evidence>